<evidence type="ECO:0000313" key="7">
    <source>
        <dbReference type="EMBL" id="OGH68642.1"/>
    </source>
</evidence>
<name>A0A1F6MAF9_9BACT</name>
<evidence type="ECO:0000313" key="8">
    <source>
        <dbReference type="Proteomes" id="UP000176282"/>
    </source>
</evidence>
<comment type="caution">
    <text evidence="7">The sequence shown here is derived from an EMBL/GenBank/DDBJ whole genome shotgun (WGS) entry which is preliminary data.</text>
</comment>
<evidence type="ECO:0000256" key="1">
    <source>
        <dbReference type="ARBA" id="ARBA00010876"/>
    </source>
</evidence>
<dbReference type="InterPro" id="IPR036986">
    <property type="entry name" value="S4_RNA-bd_sf"/>
</dbReference>
<dbReference type="STRING" id="1798680.A3J66_01920"/>
<dbReference type="EC" id="5.4.99.-" evidence="5"/>
<dbReference type="PROSITE" id="PS50889">
    <property type="entry name" value="S4"/>
    <property type="match status" value="1"/>
</dbReference>
<dbReference type="SUPFAM" id="SSF55120">
    <property type="entry name" value="Pseudouridine synthase"/>
    <property type="match status" value="1"/>
</dbReference>
<dbReference type="GO" id="GO:0120159">
    <property type="term" value="F:rRNA pseudouridine synthase activity"/>
    <property type="evidence" value="ECO:0007669"/>
    <property type="project" value="UniProtKB-ARBA"/>
</dbReference>
<dbReference type="InterPro" id="IPR050188">
    <property type="entry name" value="RluA_PseudoU_synthase"/>
</dbReference>
<organism evidence="7 8">
    <name type="scientific">Candidatus Magasanikbacteria bacterium RIFCSPHIGHO2_02_FULL_47_14</name>
    <dbReference type="NCBI Taxonomy" id="1798680"/>
    <lineage>
        <taxon>Bacteria</taxon>
        <taxon>Candidatus Magasanikiibacteriota</taxon>
    </lineage>
</organism>
<dbReference type="PANTHER" id="PTHR21600">
    <property type="entry name" value="MITOCHONDRIAL RNA PSEUDOURIDINE SYNTHASE"/>
    <property type="match status" value="1"/>
</dbReference>
<dbReference type="CDD" id="cd00165">
    <property type="entry name" value="S4"/>
    <property type="match status" value="1"/>
</dbReference>
<dbReference type="InterPro" id="IPR002942">
    <property type="entry name" value="S4_RNA-bd"/>
</dbReference>
<dbReference type="GO" id="GO:0003723">
    <property type="term" value="F:RNA binding"/>
    <property type="evidence" value="ECO:0007669"/>
    <property type="project" value="UniProtKB-KW"/>
</dbReference>
<gene>
    <name evidence="7" type="ORF">A3J66_01920</name>
</gene>
<dbReference type="InterPro" id="IPR006225">
    <property type="entry name" value="PsdUridine_synth_RluC/D"/>
</dbReference>
<keyword evidence="2 5" id="KW-0413">Isomerase</keyword>
<dbReference type="EMBL" id="MFQB01000010">
    <property type="protein sequence ID" value="OGH68642.1"/>
    <property type="molecule type" value="Genomic_DNA"/>
</dbReference>
<dbReference type="Gene3D" id="3.10.290.10">
    <property type="entry name" value="RNA-binding S4 domain"/>
    <property type="match status" value="1"/>
</dbReference>
<dbReference type="NCBIfam" id="TIGR00005">
    <property type="entry name" value="rluA_subfam"/>
    <property type="match status" value="1"/>
</dbReference>
<keyword evidence="4" id="KW-0694">RNA-binding</keyword>
<dbReference type="InterPro" id="IPR020103">
    <property type="entry name" value="PsdUridine_synth_cat_dom_sf"/>
</dbReference>
<dbReference type="InterPro" id="IPR006145">
    <property type="entry name" value="PsdUridine_synth_RsuA/RluA"/>
</dbReference>
<comment type="similarity">
    <text evidence="1 5">Belongs to the pseudouridine synthase RluA family.</text>
</comment>
<dbReference type="SMART" id="SM00363">
    <property type="entry name" value="S4"/>
    <property type="match status" value="1"/>
</dbReference>
<dbReference type="Proteomes" id="UP000176282">
    <property type="component" value="Unassembled WGS sequence"/>
</dbReference>
<dbReference type="Pfam" id="PF00849">
    <property type="entry name" value="PseudoU_synth_2"/>
    <property type="match status" value="1"/>
</dbReference>
<dbReference type="GO" id="GO:0000455">
    <property type="term" value="P:enzyme-directed rRNA pseudouridine synthesis"/>
    <property type="evidence" value="ECO:0007669"/>
    <property type="project" value="TreeGrafter"/>
</dbReference>
<evidence type="ECO:0000256" key="4">
    <source>
        <dbReference type="PROSITE-ProRule" id="PRU00182"/>
    </source>
</evidence>
<feature type="active site" evidence="3">
    <location>
        <position position="146"/>
    </location>
</feature>
<reference evidence="7 8" key="1">
    <citation type="journal article" date="2016" name="Nat. Commun.">
        <title>Thousands of microbial genomes shed light on interconnected biogeochemical processes in an aquifer system.</title>
        <authorList>
            <person name="Anantharaman K."/>
            <person name="Brown C.T."/>
            <person name="Hug L.A."/>
            <person name="Sharon I."/>
            <person name="Castelle C.J."/>
            <person name="Probst A.J."/>
            <person name="Thomas B.C."/>
            <person name="Singh A."/>
            <person name="Wilkins M.J."/>
            <person name="Karaoz U."/>
            <person name="Brodie E.L."/>
            <person name="Williams K.H."/>
            <person name="Hubbard S.S."/>
            <person name="Banfield J.F."/>
        </authorList>
    </citation>
    <scope>NUCLEOTIDE SEQUENCE [LARGE SCALE GENOMIC DNA]</scope>
</reference>
<protein>
    <recommendedName>
        <fullName evidence="5">Pseudouridine synthase</fullName>
        <ecNumber evidence="5">5.4.99.-</ecNumber>
    </recommendedName>
</protein>
<dbReference type="CDD" id="cd02869">
    <property type="entry name" value="PseudoU_synth_RluA_like"/>
    <property type="match status" value="1"/>
</dbReference>
<evidence type="ECO:0000256" key="3">
    <source>
        <dbReference type="PIRSR" id="PIRSR606225-1"/>
    </source>
</evidence>
<evidence type="ECO:0000256" key="5">
    <source>
        <dbReference type="RuleBase" id="RU362028"/>
    </source>
</evidence>
<evidence type="ECO:0000256" key="2">
    <source>
        <dbReference type="ARBA" id="ARBA00023235"/>
    </source>
</evidence>
<comment type="function">
    <text evidence="5">Responsible for synthesis of pseudouridine from uracil.</text>
</comment>
<dbReference type="AlphaFoldDB" id="A0A1F6MAF9"/>
<dbReference type="Gene3D" id="3.30.2350.10">
    <property type="entry name" value="Pseudouridine synthase"/>
    <property type="match status" value="1"/>
</dbReference>
<dbReference type="Pfam" id="PF01479">
    <property type="entry name" value="S4"/>
    <property type="match status" value="1"/>
</dbReference>
<proteinExistence type="inferred from homology"/>
<sequence length="327" mass="37565">MNTIPPHTSFTTASEDKGSRLDFLLAQKLGMTRSQAQKLIRSETALVNGRSAKVGYEIRLNDVVEFVEKVHKREKVYKAMEQSVRDVPVIAETDEYLVVNKPAGVLVHPTEAHEEHTLAAWLLTRYPELEDVGEHPDRPGIVHRLDKEASGLLVVAKTTAMFHHLKQQFQQRTTEKFYDVLVYGEVEREYGMITFPIDRGPDGRMVSRPNIDEVTLETVRTIQPGREAITEFWVEGRFVNHTLLRVKIHTGRTHQIRVHFFAYNHPVVGDTLYKQRRFREARGQQPLSRLFLHATELSFSTLDGSRVCYTAPLPEILVEYLSTLHSR</sequence>
<evidence type="ECO:0000259" key="6">
    <source>
        <dbReference type="SMART" id="SM00363"/>
    </source>
</evidence>
<dbReference type="PANTHER" id="PTHR21600:SF44">
    <property type="entry name" value="RIBOSOMAL LARGE SUBUNIT PSEUDOURIDINE SYNTHASE D"/>
    <property type="match status" value="1"/>
</dbReference>
<dbReference type="SUPFAM" id="SSF55174">
    <property type="entry name" value="Alpha-L RNA-binding motif"/>
    <property type="match status" value="1"/>
</dbReference>
<comment type="catalytic activity">
    <reaction evidence="5">
        <text>a uridine in RNA = a pseudouridine in RNA</text>
        <dbReference type="Rhea" id="RHEA:48348"/>
        <dbReference type="Rhea" id="RHEA-COMP:12068"/>
        <dbReference type="Rhea" id="RHEA-COMP:12069"/>
        <dbReference type="ChEBI" id="CHEBI:65314"/>
        <dbReference type="ChEBI" id="CHEBI:65315"/>
    </reaction>
</comment>
<accession>A0A1F6MAF9</accession>
<feature type="domain" description="RNA-binding S4" evidence="6">
    <location>
        <begin position="19"/>
        <end position="79"/>
    </location>
</feature>